<comment type="caution">
    <text evidence="7">The sequence shown here is derived from an EMBL/GenBank/DDBJ whole genome shotgun (WGS) entry which is preliminary data.</text>
</comment>
<dbReference type="InterPro" id="IPR013749">
    <property type="entry name" value="PM/HMP-P_kinase-1"/>
</dbReference>
<dbReference type="Gene3D" id="3.40.1190.20">
    <property type="match status" value="1"/>
</dbReference>
<keyword evidence="3" id="KW-0547">Nucleotide-binding</keyword>
<reference evidence="7 8" key="1">
    <citation type="submission" date="2018-02" db="EMBL/GenBank/DDBJ databases">
        <title>Draft genome sequence of Ochrobactrum oryzae found in Brazil.</title>
        <authorList>
            <person name="Cerdeira L."/>
            <person name="Andrade F."/>
            <person name="Zacariotto T."/>
            <person name="Barbosa B."/>
            <person name="Santos S."/>
            <person name="Cassetari V."/>
            <person name="Lincopan N."/>
        </authorList>
    </citation>
    <scope>NUCLEOTIDE SEQUENCE [LARGE SCALE GENOMIC DNA]</scope>
    <source>
        <strain evidence="7 8">OA447</strain>
    </source>
</reference>
<evidence type="ECO:0000256" key="4">
    <source>
        <dbReference type="ARBA" id="ARBA00022777"/>
    </source>
</evidence>
<dbReference type="InterPro" id="IPR004625">
    <property type="entry name" value="PyrdxlKinase"/>
</dbReference>
<feature type="domain" description="Pyridoxamine kinase/Phosphomethylpyrimidine kinase" evidence="6">
    <location>
        <begin position="88"/>
        <end position="269"/>
    </location>
</feature>
<gene>
    <name evidence="7" type="ORF">C3731_08335</name>
</gene>
<protein>
    <recommendedName>
        <fullName evidence="1">pyridoxal kinase</fullName>
        <ecNumber evidence="1">2.7.1.35</ecNumber>
    </recommendedName>
</protein>
<dbReference type="GO" id="GO:0005829">
    <property type="term" value="C:cytosol"/>
    <property type="evidence" value="ECO:0007669"/>
    <property type="project" value="TreeGrafter"/>
</dbReference>
<organism evidence="7 8">
    <name type="scientific">Brucella oryzae</name>
    <dbReference type="NCBI Taxonomy" id="335286"/>
    <lineage>
        <taxon>Bacteria</taxon>
        <taxon>Pseudomonadati</taxon>
        <taxon>Pseudomonadota</taxon>
        <taxon>Alphaproteobacteria</taxon>
        <taxon>Hyphomicrobiales</taxon>
        <taxon>Brucellaceae</taxon>
        <taxon>Brucella/Ochrobactrum group</taxon>
        <taxon>Brucella</taxon>
    </lineage>
</organism>
<evidence type="ECO:0000256" key="1">
    <source>
        <dbReference type="ARBA" id="ARBA00012104"/>
    </source>
</evidence>
<evidence type="ECO:0000259" key="6">
    <source>
        <dbReference type="Pfam" id="PF08543"/>
    </source>
</evidence>
<dbReference type="RefSeq" id="WP_104755238.1">
    <property type="nucleotide sequence ID" value="NZ_JBHEEO010000022.1"/>
</dbReference>
<evidence type="ECO:0000313" key="7">
    <source>
        <dbReference type="EMBL" id="PQA73999.1"/>
    </source>
</evidence>
<sequence length="293" mass="31379">MIADDTGMITSIISIQSQVVHGHVGNSAAVLPMQAHGLNVAAVPTTLLSNNPHFETMRGRVLESELVGDLLRGVEERGLIETSRYIVSGYLGSQVNGDVIAAFVERARQINPDIKYICDPVMGDMNLGIFVTDQVVKCIVERLVPLADLLTPNQFELGLIAQTETDSWPALQAAAAHVQTLRDARLVVTGCNLADTPEGYLENIVVDRTSFTRLPSPCLPIVPVGTGDLFTGLLTAKLTRGNTLIEAVRGAAATVSEVLRRTMEAGEQDMQLASVIGAITPADPKNCNNDLQL</sequence>
<dbReference type="Proteomes" id="UP000238493">
    <property type="component" value="Unassembled WGS sequence"/>
</dbReference>
<evidence type="ECO:0000256" key="2">
    <source>
        <dbReference type="ARBA" id="ARBA00022679"/>
    </source>
</evidence>
<evidence type="ECO:0000256" key="5">
    <source>
        <dbReference type="ARBA" id="ARBA00022840"/>
    </source>
</evidence>
<dbReference type="PANTHER" id="PTHR10534">
    <property type="entry name" value="PYRIDOXAL KINASE"/>
    <property type="match status" value="1"/>
</dbReference>
<dbReference type="CDD" id="cd01173">
    <property type="entry name" value="pyridoxal_pyridoxamine_kinase"/>
    <property type="match status" value="1"/>
</dbReference>
<keyword evidence="5" id="KW-0067">ATP-binding</keyword>
<accession>A0A2S7J175</accession>
<dbReference type="GO" id="GO:0005524">
    <property type="term" value="F:ATP binding"/>
    <property type="evidence" value="ECO:0007669"/>
    <property type="project" value="UniProtKB-KW"/>
</dbReference>
<dbReference type="OrthoDB" id="9800808at2"/>
<proteinExistence type="predicted"/>
<dbReference type="Pfam" id="PF08543">
    <property type="entry name" value="Phos_pyr_kin"/>
    <property type="match status" value="1"/>
</dbReference>
<dbReference type="PANTHER" id="PTHR10534:SF2">
    <property type="entry name" value="PYRIDOXAL KINASE"/>
    <property type="match status" value="1"/>
</dbReference>
<dbReference type="EMBL" id="PTRC01000013">
    <property type="protein sequence ID" value="PQA73999.1"/>
    <property type="molecule type" value="Genomic_DNA"/>
</dbReference>
<dbReference type="InterPro" id="IPR029056">
    <property type="entry name" value="Ribokinase-like"/>
</dbReference>
<dbReference type="GO" id="GO:0008478">
    <property type="term" value="F:pyridoxal kinase activity"/>
    <property type="evidence" value="ECO:0007669"/>
    <property type="project" value="UniProtKB-EC"/>
</dbReference>
<evidence type="ECO:0000313" key="8">
    <source>
        <dbReference type="Proteomes" id="UP000238493"/>
    </source>
</evidence>
<dbReference type="NCBIfam" id="TIGR00687">
    <property type="entry name" value="pyridox_kin"/>
    <property type="match status" value="1"/>
</dbReference>
<dbReference type="GO" id="GO:0009443">
    <property type="term" value="P:pyridoxal 5'-phosphate salvage"/>
    <property type="evidence" value="ECO:0007669"/>
    <property type="project" value="InterPro"/>
</dbReference>
<keyword evidence="2" id="KW-0808">Transferase</keyword>
<evidence type="ECO:0000256" key="3">
    <source>
        <dbReference type="ARBA" id="ARBA00022741"/>
    </source>
</evidence>
<dbReference type="EC" id="2.7.1.35" evidence="1"/>
<dbReference type="SUPFAM" id="SSF53613">
    <property type="entry name" value="Ribokinase-like"/>
    <property type="match status" value="1"/>
</dbReference>
<keyword evidence="8" id="KW-1185">Reference proteome</keyword>
<name>A0A2S7J175_9HYPH</name>
<dbReference type="AlphaFoldDB" id="A0A2S7J175"/>
<keyword evidence="4 7" id="KW-0418">Kinase</keyword>